<dbReference type="Pfam" id="PF08666">
    <property type="entry name" value="SAF"/>
    <property type="match status" value="1"/>
</dbReference>
<dbReference type="EMBL" id="JAAMOZ010000001">
    <property type="protein sequence ID" value="NIH57989.1"/>
    <property type="molecule type" value="Genomic_DNA"/>
</dbReference>
<accession>A0ABX0SJ91</accession>
<feature type="domain" description="SAF" evidence="2">
    <location>
        <begin position="32"/>
        <end position="94"/>
    </location>
</feature>
<keyword evidence="1" id="KW-0732">Signal</keyword>
<keyword evidence="4" id="KW-1185">Reference proteome</keyword>
<dbReference type="SMART" id="SM00858">
    <property type="entry name" value="SAF"/>
    <property type="match status" value="1"/>
</dbReference>
<reference evidence="3 4" key="1">
    <citation type="submission" date="2020-02" db="EMBL/GenBank/DDBJ databases">
        <title>Sequencing the genomes of 1000 actinobacteria strains.</title>
        <authorList>
            <person name="Klenk H.-P."/>
        </authorList>
    </citation>
    <scope>NUCLEOTIDE SEQUENCE [LARGE SCALE GENOMIC DNA]</scope>
    <source>
        <strain evidence="3 4">DSM 19609</strain>
    </source>
</reference>
<feature type="chain" id="PRO_5045892845" evidence="1">
    <location>
        <begin position="26"/>
        <end position="193"/>
    </location>
</feature>
<dbReference type="RefSeq" id="WP_167168571.1">
    <property type="nucleotide sequence ID" value="NZ_BAAAOO010000007.1"/>
</dbReference>
<dbReference type="Gene3D" id="3.90.1210.10">
    <property type="entry name" value="Antifreeze-like/N-acetylneuraminic acid synthase C-terminal domain"/>
    <property type="match status" value="1"/>
</dbReference>
<comment type="caution">
    <text evidence="3">The sequence shown here is derived from an EMBL/GenBank/DDBJ whole genome shotgun (WGS) entry which is preliminary data.</text>
</comment>
<dbReference type="InterPro" id="IPR013974">
    <property type="entry name" value="SAF"/>
</dbReference>
<evidence type="ECO:0000256" key="1">
    <source>
        <dbReference type="SAM" id="SignalP"/>
    </source>
</evidence>
<name>A0ABX0SJ91_9ACTN</name>
<proteinExistence type="predicted"/>
<organism evidence="3 4">
    <name type="scientific">Brooklawnia cerclae</name>
    <dbReference type="NCBI Taxonomy" id="349934"/>
    <lineage>
        <taxon>Bacteria</taxon>
        <taxon>Bacillati</taxon>
        <taxon>Actinomycetota</taxon>
        <taxon>Actinomycetes</taxon>
        <taxon>Propionibacteriales</taxon>
        <taxon>Propionibacteriaceae</taxon>
        <taxon>Brooklawnia</taxon>
    </lineage>
</organism>
<gene>
    <name evidence="3" type="ORF">FB473_002634</name>
</gene>
<evidence type="ECO:0000259" key="2">
    <source>
        <dbReference type="SMART" id="SM00858"/>
    </source>
</evidence>
<dbReference type="CDD" id="cd11614">
    <property type="entry name" value="SAF_CpaB_FlgA_like"/>
    <property type="match status" value="1"/>
</dbReference>
<feature type="signal peptide" evidence="1">
    <location>
        <begin position="1"/>
        <end position="25"/>
    </location>
</feature>
<dbReference type="Proteomes" id="UP000749311">
    <property type="component" value="Unassembled WGS sequence"/>
</dbReference>
<protein>
    <submittedName>
        <fullName evidence="3">Flp pilus assembly protein CpaB</fullName>
    </submittedName>
</protein>
<evidence type="ECO:0000313" key="4">
    <source>
        <dbReference type="Proteomes" id="UP000749311"/>
    </source>
</evidence>
<sequence>MRWHRRGLGIASAVVCLFATLSALAPQQPDSVTVVVAAHELASGDRISADDVREIDIPGQFVPASALTSLDEAVGATLTGAQTAGSVLTAASLMGARPGDASADERLVPFRITDAGVAALLHVGDRISVVGSTSDGGPVDLATDVRVAALPASADDDFTTGESGALVVVATDPGTAATLAAAASQMRMSIVLR</sequence>
<evidence type="ECO:0000313" key="3">
    <source>
        <dbReference type="EMBL" id="NIH57989.1"/>
    </source>
</evidence>